<dbReference type="SMART" id="SM00034">
    <property type="entry name" value="CLECT"/>
    <property type="match status" value="1"/>
</dbReference>
<dbReference type="CDD" id="cd00037">
    <property type="entry name" value="CLECT"/>
    <property type="match status" value="1"/>
</dbReference>
<dbReference type="InterPro" id="IPR050828">
    <property type="entry name" value="C-type_lectin/matrix_domain"/>
</dbReference>
<name>A0A7R8ZQZ1_9CRUS</name>
<dbReference type="InterPro" id="IPR016187">
    <property type="entry name" value="CTDL_fold"/>
</dbReference>
<accession>A0A7R8ZQZ1</accession>
<dbReference type="Gene3D" id="3.10.100.10">
    <property type="entry name" value="Mannose-Binding Protein A, subunit A"/>
    <property type="match status" value="2"/>
</dbReference>
<proteinExistence type="predicted"/>
<sequence length="285" mass="32650">MMKTLLWILLVFGLSIFASNGNHLSKPEWLLELEPICPTGFFPLGRSCYAFGEDDIRNWDVSQTHCGTLAPGGRLLEMETAEEFYLITNYLRRNPPQYMSDDEEETERPLALTCPPGFFGLGESCYAIGQEYLSWDQSQIYCDALAAGGRLIEIEAAEEFYLFTTYLRDNPPPECGENYGTFRVLIYACTGKPGSQFHANDNLCTLLGYWIGAEEREDSNYFQWASSRWPLMFYNWYFTEPNFPDSGNAIALSCSADWQWYDTRKSYGHYPICEAPPIEVDHDSK</sequence>
<organism evidence="1">
    <name type="scientific">Cyprideis torosa</name>
    <dbReference type="NCBI Taxonomy" id="163714"/>
    <lineage>
        <taxon>Eukaryota</taxon>
        <taxon>Metazoa</taxon>
        <taxon>Ecdysozoa</taxon>
        <taxon>Arthropoda</taxon>
        <taxon>Crustacea</taxon>
        <taxon>Oligostraca</taxon>
        <taxon>Ostracoda</taxon>
        <taxon>Podocopa</taxon>
        <taxon>Podocopida</taxon>
        <taxon>Cytherocopina</taxon>
        <taxon>Cytheroidea</taxon>
        <taxon>Cytherideidae</taxon>
        <taxon>Cyprideis</taxon>
    </lineage>
</organism>
<dbReference type="EMBL" id="OB661769">
    <property type="protein sequence ID" value="CAD7228932.1"/>
    <property type="molecule type" value="Genomic_DNA"/>
</dbReference>
<dbReference type="InterPro" id="IPR016186">
    <property type="entry name" value="C-type_lectin-like/link_sf"/>
</dbReference>
<dbReference type="InterPro" id="IPR001304">
    <property type="entry name" value="C-type_lectin-like"/>
</dbReference>
<dbReference type="PANTHER" id="PTHR45710:SF26">
    <property type="entry name" value="RH26557P"/>
    <property type="match status" value="1"/>
</dbReference>
<gene>
    <name evidence="1" type="ORF">CTOB1V02_LOCUS6810</name>
</gene>
<reference evidence="1" key="1">
    <citation type="submission" date="2020-11" db="EMBL/GenBank/DDBJ databases">
        <authorList>
            <person name="Tran Van P."/>
        </authorList>
    </citation>
    <scope>NUCLEOTIDE SEQUENCE</scope>
</reference>
<dbReference type="SUPFAM" id="SSF56436">
    <property type="entry name" value="C-type lectin-like"/>
    <property type="match status" value="2"/>
</dbReference>
<protein>
    <submittedName>
        <fullName evidence="1">Uncharacterized protein</fullName>
    </submittedName>
</protein>
<dbReference type="PANTHER" id="PTHR45710">
    <property type="entry name" value="C-TYPE LECTIN DOMAIN-CONTAINING PROTEIN 180"/>
    <property type="match status" value="1"/>
</dbReference>
<dbReference type="PROSITE" id="PS50041">
    <property type="entry name" value="C_TYPE_LECTIN_2"/>
    <property type="match status" value="1"/>
</dbReference>
<dbReference type="OrthoDB" id="6349915at2759"/>
<dbReference type="AlphaFoldDB" id="A0A7R8ZQZ1"/>
<evidence type="ECO:0000313" key="1">
    <source>
        <dbReference type="EMBL" id="CAD7228932.1"/>
    </source>
</evidence>